<evidence type="ECO:0000313" key="1">
    <source>
        <dbReference type="EMBL" id="AGA26336.1"/>
    </source>
</evidence>
<dbReference type="KEGG" id="saci:Sinac_1983"/>
<proteinExistence type="predicted"/>
<dbReference type="OrthoDB" id="5450521at2"/>
<protein>
    <recommendedName>
        <fullName evidence="3">HTH araC/xylS-type domain-containing protein</fullName>
    </recommendedName>
</protein>
<name>L0DCE3_SINAD</name>
<accession>L0DCE3</accession>
<dbReference type="HOGENOM" id="CLU_2587826_0_0_0"/>
<gene>
    <name evidence="1" type="ordered locus">Sinac_1983</name>
</gene>
<dbReference type="AlphaFoldDB" id="L0DCE3"/>
<dbReference type="Proteomes" id="UP000010798">
    <property type="component" value="Chromosome"/>
</dbReference>
<dbReference type="RefSeq" id="WP_015245503.1">
    <property type="nucleotide sequence ID" value="NZ_JH621477.1"/>
</dbReference>
<dbReference type="EMBL" id="CP003364">
    <property type="protein sequence ID" value="AGA26336.1"/>
    <property type="molecule type" value="Genomic_DNA"/>
</dbReference>
<reference evidence="1 2" key="1">
    <citation type="submission" date="2012-02" db="EMBL/GenBank/DDBJ databases">
        <title>Complete sequence of chromosome of Singulisphaera acidiphila DSM 18658.</title>
        <authorList>
            <consortium name="US DOE Joint Genome Institute (JGI-PGF)"/>
            <person name="Lucas S."/>
            <person name="Copeland A."/>
            <person name="Lapidus A."/>
            <person name="Glavina del Rio T."/>
            <person name="Dalin E."/>
            <person name="Tice H."/>
            <person name="Bruce D."/>
            <person name="Goodwin L."/>
            <person name="Pitluck S."/>
            <person name="Peters L."/>
            <person name="Ovchinnikova G."/>
            <person name="Chertkov O."/>
            <person name="Kyrpides N."/>
            <person name="Mavromatis K."/>
            <person name="Ivanova N."/>
            <person name="Brettin T."/>
            <person name="Detter J.C."/>
            <person name="Han C."/>
            <person name="Larimer F."/>
            <person name="Land M."/>
            <person name="Hauser L."/>
            <person name="Markowitz V."/>
            <person name="Cheng J.-F."/>
            <person name="Hugenholtz P."/>
            <person name="Woyke T."/>
            <person name="Wu D."/>
            <person name="Tindall B."/>
            <person name="Pomrenke H."/>
            <person name="Brambilla E."/>
            <person name="Klenk H.-P."/>
            <person name="Eisen J.A."/>
        </authorList>
    </citation>
    <scope>NUCLEOTIDE SEQUENCE [LARGE SCALE GENOMIC DNA]</scope>
    <source>
        <strain evidence="2">ATCC BAA-1392 / DSM 18658 / VKM B-2454 / MOB10</strain>
    </source>
</reference>
<organism evidence="1 2">
    <name type="scientific">Singulisphaera acidiphila (strain ATCC BAA-1392 / DSM 18658 / VKM B-2454 / MOB10)</name>
    <dbReference type="NCBI Taxonomy" id="886293"/>
    <lineage>
        <taxon>Bacteria</taxon>
        <taxon>Pseudomonadati</taxon>
        <taxon>Planctomycetota</taxon>
        <taxon>Planctomycetia</taxon>
        <taxon>Isosphaerales</taxon>
        <taxon>Isosphaeraceae</taxon>
        <taxon>Singulisphaera</taxon>
    </lineage>
</organism>
<evidence type="ECO:0000313" key="2">
    <source>
        <dbReference type="Proteomes" id="UP000010798"/>
    </source>
</evidence>
<keyword evidence="2" id="KW-1185">Reference proteome</keyword>
<evidence type="ECO:0008006" key="3">
    <source>
        <dbReference type="Google" id="ProtNLM"/>
    </source>
</evidence>
<sequence>MDGSHARRFFLEPIPTFQRCYKALHAIFVDDEPLDQVARRFGYTPSTLKSLASRLRPDCRRGVATPFFSPTGVADPSDPV</sequence>